<organism evidence="2 3">
    <name type="scientific">Liparis tanakae</name>
    <name type="common">Tanaka's snailfish</name>
    <dbReference type="NCBI Taxonomy" id="230148"/>
    <lineage>
        <taxon>Eukaryota</taxon>
        <taxon>Metazoa</taxon>
        <taxon>Chordata</taxon>
        <taxon>Craniata</taxon>
        <taxon>Vertebrata</taxon>
        <taxon>Euteleostomi</taxon>
        <taxon>Actinopterygii</taxon>
        <taxon>Neopterygii</taxon>
        <taxon>Teleostei</taxon>
        <taxon>Neoteleostei</taxon>
        <taxon>Acanthomorphata</taxon>
        <taxon>Eupercaria</taxon>
        <taxon>Perciformes</taxon>
        <taxon>Cottioidei</taxon>
        <taxon>Cottales</taxon>
        <taxon>Liparidae</taxon>
        <taxon>Liparis</taxon>
    </lineage>
</organism>
<reference evidence="2 3" key="1">
    <citation type="submission" date="2019-03" db="EMBL/GenBank/DDBJ databases">
        <title>First draft genome of Liparis tanakae, snailfish: a comprehensive survey of snailfish specific genes.</title>
        <authorList>
            <person name="Kim W."/>
            <person name="Song I."/>
            <person name="Jeong J.-H."/>
            <person name="Kim D."/>
            <person name="Kim S."/>
            <person name="Ryu S."/>
            <person name="Song J.Y."/>
            <person name="Lee S.K."/>
        </authorList>
    </citation>
    <scope>NUCLEOTIDE SEQUENCE [LARGE SCALE GENOMIC DNA]</scope>
    <source>
        <tissue evidence="2">Muscle</tissue>
    </source>
</reference>
<dbReference type="Proteomes" id="UP000314294">
    <property type="component" value="Unassembled WGS sequence"/>
</dbReference>
<evidence type="ECO:0000313" key="3">
    <source>
        <dbReference type="Proteomes" id="UP000314294"/>
    </source>
</evidence>
<evidence type="ECO:0000256" key="1">
    <source>
        <dbReference type="SAM" id="MobiDB-lite"/>
    </source>
</evidence>
<evidence type="ECO:0000313" key="2">
    <source>
        <dbReference type="EMBL" id="TNN62520.1"/>
    </source>
</evidence>
<comment type="caution">
    <text evidence="2">The sequence shown here is derived from an EMBL/GenBank/DDBJ whole genome shotgun (WGS) entry which is preliminary data.</text>
</comment>
<feature type="region of interest" description="Disordered" evidence="1">
    <location>
        <begin position="18"/>
        <end position="43"/>
    </location>
</feature>
<dbReference type="EMBL" id="SRLO01000291">
    <property type="protein sequence ID" value="TNN62520.1"/>
    <property type="molecule type" value="Genomic_DNA"/>
</dbReference>
<gene>
    <name evidence="2" type="ORF">EYF80_027223</name>
</gene>
<feature type="compositionally biased region" description="Low complexity" evidence="1">
    <location>
        <begin position="19"/>
        <end position="29"/>
    </location>
</feature>
<sequence length="154" mass="16729">MADDIECLLTPRSLLFTASSSSSSSSSSSITDPQKLLCGRGTRSGKTRRLRWLNKQTGGLNKRSSLEFSHRSNVPAAAAAVRTHAADISPPPRRLLSGFSPLYSREFNPYASPARELTAGRVFLVFARSVSETSVVPVHRDVTEVALNLRRGVT</sequence>
<protein>
    <submittedName>
        <fullName evidence="2">Uncharacterized protein</fullName>
    </submittedName>
</protein>
<proteinExistence type="predicted"/>
<accession>A0A4Z2HAH7</accession>
<name>A0A4Z2HAH7_9TELE</name>
<dbReference type="AlphaFoldDB" id="A0A4Z2HAH7"/>
<keyword evidence="3" id="KW-1185">Reference proteome</keyword>